<dbReference type="InterPro" id="IPR018871">
    <property type="entry name" value="GLEYA_adhesin_domain"/>
</dbReference>
<evidence type="ECO:0000256" key="1">
    <source>
        <dbReference type="SAM" id="MobiDB-lite"/>
    </source>
</evidence>
<proteinExistence type="predicted"/>
<gene>
    <name evidence="4" type="ORF">FBEOM_4373</name>
</gene>
<name>A0A9P5AMW6_9HYPO</name>
<dbReference type="AlphaFoldDB" id="A0A9P5AMW6"/>
<keyword evidence="2" id="KW-0732">Signal</keyword>
<evidence type="ECO:0000313" key="5">
    <source>
        <dbReference type="Proteomes" id="UP000730481"/>
    </source>
</evidence>
<feature type="compositionally biased region" description="Low complexity" evidence="1">
    <location>
        <begin position="288"/>
        <end position="307"/>
    </location>
</feature>
<organism evidence="4 5">
    <name type="scientific">Fusarium beomiforme</name>
    <dbReference type="NCBI Taxonomy" id="44412"/>
    <lineage>
        <taxon>Eukaryota</taxon>
        <taxon>Fungi</taxon>
        <taxon>Dikarya</taxon>
        <taxon>Ascomycota</taxon>
        <taxon>Pezizomycotina</taxon>
        <taxon>Sordariomycetes</taxon>
        <taxon>Hypocreomycetidae</taxon>
        <taxon>Hypocreales</taxon>
        <taxon>Nectriaceae</taxon>
        <taxon>Fusarium</taxon>
        <taxon>Fusarium burgessii species complex</taxon>
    </lineage>
</organism>
<feature type="chain" id="PRO_5040363525" evidence="2">
    <location>
        <begin position="22"/>
        <end position="654"/>
    </location>
</feature>
<dbReference type="Proteomes" id="UP000730481">
    <property type="component" value="Unassembled WGS sequence"/>
</dbReference>
<dbReference type="Gene3D" id="2.60.120.1560">
    <property type="match status" value="1"/>
</dbReference>
<feature type="region of interest" description="Disordered" evidence="1">
    <location>
        <begin position="632"/>
        <end position="654"/>
    </location>
</feature>
<dbReference type="Pfam" id="PF10528">
    <property type="entry name" value="GLEYA"/>
    <property type="match status" value="1"/>
</dbReference>
<dbReference type="PROSITE" id="PS51820">
    <property type="entry name" value="PA14"/>
    <property type="match status" value="1"/>
</dbReference>
<feature type="domain" description="PA14" evidence="3">
    <location>
        <begin position="469"/>
        <end position="646"/>
    </location>
</feature>
<dbReference type="InterPro" id="IPR037524">
    <property type="entry name" value="PA14/GLEYA"/>
</dbReference>
<reference evidence="4" key="2">
    <citation type="submission" date="2020-02" db="EMBL/GenBank/DDBJ databases">
        <title>Identification and distribution of gene clusters putatively required for synthesis of sphingolipid metabolism inhibitors in phylogenetically diverse species of the filamentous fungus Fusarium.</title>
        <authorList>
            <person name="Kim H.-S."/>
            <person name="Busman M."/>
            <person name="Brown D.W."/>
            <person name="Divon H."/>
            <person name="Uhlig S."/>
            <person name="Proctor R.H."/>
        </authorList>
    </citation>
    <scope>NUCLEOTIDE SEQUENCE</scope>
    <source>
        <strain evidence="4">NRRL 25174</strain>
    </source>
</reference>
<reference evidence="4" key="1">
    <citation type="journal article" date="2017" name="Mycologia">
        <title>Fusarium algeriense, sp. nov., a novel toxigenic crown rot pathogen of durum wheat from Algeria is nested in the Fusarium burgessii species complex.</title>
        <authorList>
            <person name="Laraba I."/>
            <person name="Keddad A."/>
            <person name="Boureghda H."/>
            <person name="Abdallah N."/>
            <person name="Vaughan M.M."/>
            <person name="Proctor R.H."/>
            <person name="Busman M."/>
            <person name="O'Donnell K."/>
        </authorList>
    </citation>
    <scope>NUCLEOTIDE SEQUENCE</scope>
    <source>
        <strain evidence="4">NRRL 25174</strain>
    </source>
</reference>
<accession>A0A9P5AMW6</accession>
<evidence type="ECO:0000313" key="4">
    <source>
        <dbReference type="EMBL" id="KAF4341700.1"/>
    </source>
</evidence>
<dbReference type="OrthoDB" id="4792629at2759"/>
<feature type="compositionally biased region" description="Low complexity" evidence="1">
    <location>
        <begin position="325"/>
        <end position="435"/>
    </location>
</feature>
<comment type="caution">
    <text evidence="4">The sequence shown here is derived from an EMBL/GenBank/DDBJ whole genome shotgun (WGS) entry which is preliminary data.</text>
</comment>
<feature type="region of interest" description="Disordered" evidence="1">
    <location>
        <begin position="288"/>
        <end position="440"/>
    </location>
</feature>
<sequence>MYFRSLVWHGALVGLLGLGTCAPNLRDTCPDGIAIVELQPYEIVCDMPGISVITGTRTTTRFPSPRNTDIIIPGGSNNQGHYDEWPKSPGSNHPDCLECVTVTKTVQTPFCKTIPAATKGGVPTVVIGVLPPCEKCMTVTTTGPKPFITTVNLGNDVPTVMICEGPHTSQDIVTTDVPGPTPGTSTILPPMDCSTECTTTIRVTTVPLGRVTTKVPGPTPGTSTIPPGPDCTTDCTTTIRVTTVPPGIVTSKVPGPTPGTSIIPPASDCSVSCTTTIRITTVPPPVTFPIDTTTVPGSTPGTTTIPPASDCSTDCTTHVRVTAVPTPSSSNNQPPTSKRPTPSTSPTTTKEPPTSSPSSTEPSTTREPPTSSSTSDKPPMTSEPTTLSPTSSIPSTTSESPTSSPSSIGPSTTSEPTTSSTSTSEEPTSTTPVPSNACAFPSGTCDPSSLNADLYANSISPTEGYGVSDGESGVGPDYYLSQQSLAQGSTTTLFMPYGDNEDGGTGQTTPGSPNFNYFPGLTKTFAGITFNANNFTLVFLGYFVPPTTGSYEFCTNVDNRDAVYIGSDSAFPCGDPSNSATPRGATPLVEYWFFRDNTTQCANVDMVQGYYYPFRSVYGNWGSPSVMTTTVKGPGDSDASSDFSGKVAPDTCSA</sequence>
<evidence type="ECO:0000259" key="3">
    <source>
        <dbReference type="PROSITE" id="PS51820"/>
    </source>
</evidence>
<feature type="region of interest" description="Disordered" evidence="1">
    <location>
        <begin position="210"/>
        <end position="231"/>
    </location>
</feature>
<evidence type="ECO:0000256" key="2">
    <source>
        <dbReference type="SAM" id="SignalP"/>
    </source>
</evidence>
<feature type="signal peptide" evidence="2">
    <location>
        <begin position="1"/>
        <end position="21"/>
    </location>
</feature>
<keyword evidence="5" id="KW-1185">Reference proteome</keyword>
<protein>
    <submittedName>
        <fullName evidence="4">PA14 domain protein</fullName>
    </submittedName>
</protein>
<dbReference type="EMBL" id="PVQB02000182">
    <property type="protein sequence ID" value="KAF4341700.1"/>
    <property type="molecule type" value="Genomic_DNA"/>
</dbReference>